<evidence type="ECO:0000256" key="1">
    <source>
        <dbReference type="ARBA" id="ARBA00007215"/>
    </source>
</evidence>
<organism evidence="5">
    <name type="scientific">Ananas comosus</name>
    <name type="common">Pineapple</name>
    <name type="synonym">Ananas ananas</name>
    <dbReference type="NCBI Taxonomy" id="4615"/>
    <lineage>
        <taxon>Eukaryota</taxon>
        <taxon>Viridiplantae</taxon>
        <taxon>Streptophyta</taxon>
        <taxon>Embryophyta</taxon>
        <taxon>Tracheophyta</taxon>
        <taxon>Spermatophyta</taxon>
        <taxon>Magnoliopsida</taxon>
        <taxon>Liliopsida</taxon>
        <taxon>Poales</taxon>
        <taxon>Bromeliaceae</taxon>
        <taxon>Bromelioideae</taxon>
        <taxon>Ananas</taxon>
    </lineage>
</organism>
<keyword evidence="3" id="KW-0131">Cell cycle</keyword>
<dbReference type="PANTHER" id="PTHR15615">
    <property type="match status" value="1"/>
</dbReference>
<dbReference type="GO" id="GO:0051301">
    <property type="term" value="P:cell division"/>
    <property type="evidence" value="ECO:0007669"/>
    <property type="project" value="UniProtKB-KW"/>
</dbReference>
<evidence type="ECO:0000256" key="3">
    <source>
        <dbReference type="ARBA" id="ARBA00023306"/>
    </source>
</evidence>
<reference evidence="4" key="1">
    <citation type="journal article" date="2015" name="Nat. Genet.">
        <title>The pineapple genome and the evolution of CAM photosynthesis.</title>
        <authorList>
            <person name="Ming R."/>
            <person name="VanBuren R."/>
            <person name="Wai C.M."/>
            <person name="Tang H."/>
            <person name="Schatz M.C."/>
            <person name="Bowers J.E."/>
            <person name="Lyons E."/>
            <person name="Wang M.L."/>
            <person name="Chen J."/>
            <person name="Biggers E."/>
            <person name="Zhang J."/>
            <person name="Huang L."/>
            <person name="Zhang L."/>
            <person name="Miao W."/>
            <person name="Zhang J."/>
            <person name="Ye Z."/>
            <person name="Miao C."/>
            <person name="Lin Z."/>
            <person name="Wang H."/>
            <person name="Zhou H."/>
            <person name="Yim W.C."/>
            <person name="Priest H.D."/>
            <person name="Zheng C."/>
            <person name="Woodhouse M."/>
            <person name="Edger P.P."/>
            <person name="Guyot R."/>
            <person name="Guo H.B."/>
            <person name="Guo H."/>
            <person name="Zheng G."/>
            <person name="Singh R."/>
            <person name="Sharma A."/>
            <person name="Min X."/>
            <person name="Zheng Y."/>
            <person name="Lee H."/>
            <person name="Gurtowski J."/>
            <person name="Sedlazeck F.J."/>
            <person name="Harkess A."/>
            <person name="McKain M.R."/>
            <person name="Liao Z."/>
            <person name="Fang J."/>
            <person name="Liu J."/>
            <person name="Zhang X."/>
            <person name="Zhang Q."/>
            <person name="Hu W."/>
            <person name="Qin Y."/>
            <person name="Wang K."/>
            <person name="Chen L.Y."/>
            <person name="Shirley N."/>
            <person name="Lin Y.R."/>
            <person name="Liu L.Y."/>
            <person name="Hernandez A.G."/>
            <person name="Wright C.L."/>
            <person name="Bulone V."/>
            <person name="Tuskan G.A."/>
            <person name="Heath K."/>
            <person name="Zee F."/>
            <person name="Moore P.H."/>
            <person name="Sunkar R."/>
            <person name="Leebens-Mack J.H."/>
            <person name="Mockler T."/>
            <person name="Bennetzen J.L."/>
            <person name="Freeling M."/>
            <person name="Sankoff D."/>
            <person name="Paterson A.H."/>
            <person name="Zhu X."/>
            <person name="Yang X."/>
            <person name="Smith J.A."/>
            <person name="Cushman J.C."/>
            <person name="Paull R.E."/>
            <person name="Yu Q."/>
        </authorList>
    </citation>
    <scope>NUCLEOTIDE SEQUENCE [LARGE SCALE GENOMIC DNA]</scope>
    <source>
        <strain evidence="4">cv. F153</strain>
    </source>
</reference>
<keyword evidence="4" id="KW-1185">Reference proteome</keyword>
<name>A0A6P5FCF5_ANACO</name>
<protein>
    <submittedName>
        <fullName evidence="5 6">Cyclin-U4-1-like</fullName>
    </submittedName>
</protein>
<dbReference type="InterPro" id="IPR013922">
    <property type="entry name" value="Cyclin_PHO80-like"/>
</dbReference>
<reference evidence="5 6" key="2">
    <citation type="submission" date="2025-04" db="UniProtKB">
        <authorList>
            <consortium name="RefSeq"/>
        </authorList>
    </citation>
    <scope>IDENTIFICATION</scope>
    <source>
        <tissue evidence="5 6">Leaf</tissue>
    </source>
</reference>
<dbReference type="Pfam" id="PF08613">
    <property type="entry name" value="Cyclin"/>
    <property type="match status" value="1"/>
</dbReference>
<dbReference type="OrthoDB" id="337735at2759"/>
<dbReference type="GO" id="GO:0019901">
    <property type="term" value="F:protein kinase binding"/>
    <property type="evidence" value="ECO:0007669"/>
    <property type="project" value="InterPro"/>
</dbReference>
<dbReference type="GeneID" id="109713585"/>
<accession>A0A6P5FCF5</accession>
<evidence type="ECO:0000313" key="4">
    <source>
        <dbReference type="Proteomes" id="UP000515123"/>
    </source>
</evidence>
<dbReference type="Gene3D" id="1.10.472.10">
    <property type="entry name" value="Cyclin-like"/>
    <property type="match status" value="1"/>
</dbReference>
<comment type="similarity">
    <text evidence="1">Belongs to the cyclin family. Cyclin U/P subfamily.</text>
</comment>
<gene>
    <name evidence="5" type="primary">LOC109713585</name>
    <name evidence="6" type="synonym">LOC109713666</name>
</gene>
<dbReference type="AlphaFoldDB" id="A0A6P5FCF5"/>
<keyword evidence="2" id="KW-0132">Cell division</keyword>
<dbReference type="PANTHER" id="PTHR15615:SF91">
    <property type="entry name" value="CYCLIN-P4-1"/>
    <property type="match status" value="1"/>
</dbReference>
<dbReference type="RefSeq" id="XP_020093423.1">
    <property type="nucleotide sequence ID" value="XM_020237834.1"/>
</dbReference>
<evidence type="ECO:0000256" key="2">
    <source>
        <dbReference type="ARBA" id="ARBA00022618"/>
    </source>
</evidence>
<dbReference type="SUPFAM" id="SSF47954">
    <property type="entry name" value="Cyclin-like"/>
    <property type="match status" value="1"/>
</dbReference>
<dbReference type="Proteomes" id="UP000515123">
    <property type="component" value="Linkage group 8"/>
</dbReference>
<evidence type="ECO:0000313" key="5">
    <source>
        <dbReference type="RefSeq" id="XP_020093297.1"/>
    </source>
</evidence>
<dbReference type="RefSeq" id="XP_020093297.1">
    <property type="nucleotide sequence ID" value="XM_020237708.1"/>
</dbReference>
<dbReference type="GeneID" id="109713666"/>
<proteinExistence type="inferred from homology"/>
<dbReference type="InterPro" id="IPR036915">
    <property type="entry name" value="Cyclin-like_sf"/>
</dbReference>
<sequence length="223" mass="25435">MTDLTPYPDSRERVIDFLTTYLEKVTKENDVDRPGTRLQERESVFDMITKPRYAARAFVTRLPSRLPDCGARSFVVAYIYLSRFLRRQRDTITLDSFNVRRLLLTSLLTATKFELGFGYNNSLFARIGRIKLKDMNNMESAFLDGIDFHRTVRGCDFDNFWMLLYYYHEFTTTGNLEIAQLIPSASAPSNTEISQPISSAIAPTATLVLPCCIYVGAACNCSE</sequence>
<evidence type="ECO:0000313" key="6">
    <source>
        <dbReference type="RefSeq" id="XP_020093423.1"/>
    </source>
</evidence>